<gene>
    <name evidence="2" type="ORF">H1D41_03120</name>
</gene>
<name>A0A8J7LUC0_9RHOB</name>
<comment type="caution">
    <text evidence="2">The sequence shown here is derived from an EMBL/GenBank/DDBJ whole genome shotgun (WGS) entry which is preliminary data.</text>
</comment>
<organism evidence="2 3">
    <name type="scientific">Halocynthiibacter styelae</name>
    <dbReference type="NCBI Taxonomy" id="2761955"/>
    <lineage>
        <taxon>Bacteria</taxon>
        <taxon>Pseudomonadati</taxon>
        <taxon>Pseudomonadota</taxon>
        <taxon>Alphaproteobacteria</taxon>
        <taxon>Rhodobacterales</taxon>
        <taxon>Paracoccaceae</taxon>
        <taxon>Halocynthiibacter</taxon>
    </lineage>
</organism>
<proteinExistence type="predicted"/>
<evidence type="ECO:0000313" key="3">
    <source>
        <dbReference type="Proteomes" id="UP000640583"/>
    </source>
</evidence>
<keyword evidence="1" id="KW-0732">Signal</keyword>
<sequence length="117" mass="12591">MKTRITFPLLLTASLASPALAMDDPLDGADFVLNCISDQDGSAVTLARSGATDAGFIVTDKIRGESQILPGVNSLTFLHIMDTDVVTFVVDFDTLNYDMTVRGQHSLNDRGQCQDPV</sequence>
<protein>
    <submittedName>
        <fullName evidence="2">Uncharacterized protein</fullName>
    </submittedName>
</protein>
<reference evidence="2" key="1">
    <citation type="submission" date="2020-10" db="EMBL/GenBank/DDBJ databases">
        <title>Paenihalocynthiibacter styelae gen. nov., sp. nov., isolated from stalked sea squirt Styela clava.</title>
        <authorList>
            <person name="Kim Y.-O."/>
            <person name="Yoon J.-H."/>
        </authorList>
    </citation>
    <scope>NUCLEOTIDE SEQUENCE</scope>
    <source>
        <strain evidence="2">MYP1-1</strain>
    </source>
</reference>
<feature type="signal peptide" evidence="1">
    <location>
        <begin position="1"/>
        <end position="21"/>
    </location>
</feature>
<dbReference type="EMBL" id="JADCKQ010000002">
    <property type="protein sequence ID" value="MBI1492622.1"/>
    <property type="molecule type" value="Genomic_DNA"/>
</dbReference>
<accession>A0A8J7LUC0</accession>
<dbReference type="Proteomes" id="UP000640583">
    <property type="component" value="Unassembled WGS sequence"/>
</dbReference>
<evidence type="ECO:0000313" key="2">
    <source>
        <dbReference type="EMBL" id="MBI1492622.1"/>
    </source>
</evidence>
<keyword evidence="3" id="KW-1185">Reference proteome</keyword>
<dbReference type="RefSeq" id="WP_228847540.1">
    <property type="nucleotide sequence ID" value="NZ_JADCKQ010000002.1"/>
</dbReference>
<evidence type="ECO:0000256" key="1">
    <source>
        <dbReference type="SAM" id="SignalP"/>
    </source>
</evidence>
<feature type="chain" id="PRO_5035287973" evidence="1">
    <location>
        <begin position="22"/>
        <end position="117"/>
    </location>
</feature>
<dbReference type="AlphaFoldDB" id="A0A8J7LUC0"/>